<comment type="similarity">
    <text evidence="1">Belongs to the plant acyltransferase family.</text>
</comment>
<evidence type="ECO:0000256" key="1">
    <source>
        <dbReference type="ARBA" id="ARBA00009861"/>
    </source>
</evidence>
<dbReference type="EMBL" id="KI517683">
    <property type="protein sequence ID" value="ESQ33417.1"/>
    <property type="molecule type" value="Genomic_DNA"/>
</dbReference>
<dbReference type="AlphaFoldDB" id="V4KTR0"/>
<proteinExistence type="inferred from homology"/>
<evidence type="ECO:0000256" key="3">
    <source>
        <dbReference type="ARBA" id="ARBA00023315"/>
    </source>
</evidence>
<evidence type="ECO:0000256" key="2">
    <source>
        <dbReference type="ARBA" id="ARBA00022679"/>
    </source>
</evidence>
<dbReference type="Gramene" id="ESQ33417">
    <property type="protein sequence ID" value="ESQ33417"/>
    <property type="gene ID" value="EUTSA_v10009698mg"/>
</dbReference>
<protein>
    <recommendedName>
        <fullName evidence="6">BAHD acyltransferase</fullName>
    </recommendedName>
</protein>
<evidence type="ECO:0008006" key="6">
    <source>
        <dbReference type="Google" id="ProtNLM"/>
    </source>
</evidence>
<evidence type="ECO:0000313" key="5">
    <source>
        <dbReference type="Proteomes" id="UP000030689"/>
    </source>
</evidence>
<name>V4KTR0_EUTSA</name>
<reference evidence="4 5" key="1">
    <citation type="journal article" date="2013" name="Front. Plant Sci.">
        <title>The Reference Genome of the Halophytic Plant Eutrema salsugineum.</title>
        <authorList>
            <person name="Yang R."/>
            <person name="Jarvis D.E."/>
            <person name="Chen H."/>
            <person name="Beilstein M.A."/>
            <person name="Grimwood J."/>
            <person name="Jenkins J."/>
            <person name="Shu S."/>
            <person name="Prochnik S."/>
            <person name="Xin M."/>
            <person name="Ma C."/>
            <person name="Schmutz J."/>
            <person name="Wing R.A."/>
            <person name="Mitchell-Olds T."/>
            <person name="Schumaker K.S."/>
            <person name="Wang X."/>
        </authorList>
    </citation>
    <scope>NUCLEOTIDE SEQUENCE [LARGE SCALE GENOMIC DNA]</scope>
</reference>
<dbReference type="Pfam" id="PF02458">
    <property type="entry name" value="Transferase"/>
    <property type="match status" value="1"/>
</dbReference>
<keyword evidence="5" id="KW-1185">Reference proteome</keyword>
<dbReference type="OrthoDB" id="1862401at2759"/>
<keyword evidence="3" id="KW-0012">Acyltransferase</keyword>
<dbReference type="Gene3D" id="3.30.559.10">
    <property type="entry name" value="Chloramphenicol acetyltransferase-like domain"/>
    <property type="match status" value="2"/>
</dbReference>
<dbReference type="InterPro" id="IPR023213">
    <property type="entry name" value="CAT-like_dom_sf"/>
</dbReference>
<dbReference type="GO" id="GO:0016746">
    <property type="term" value="F:acyltransferase activity"/>
    <property type="evidence" value="ECO:0007669"/>
    <property type="project" value="UniProtKB-KW"/>
</dbReference>
<accession>V4KTR0</accession>
<evidence type="ECO:0000313" key="4">
    <source>
        <dbReference type="EMBL" id="ESQ33417.1"/>
    </source>
</evidence>
<dbReference type="Proteomes" id="UP000030689">
    <property type="component" value="Unassembled WGS sequence"/>
</dbReference>
<gene>
    <name evidence="4" type="ORF">EUTSA_v10009698mg</name>
</gene>
<dbReference type="PANTHER" id="PTHR31623">
    <property type="entry name" value="F21J9.9"/>
    <property type="match status" value="1"/>
</dbReference>
<sequence>MDLKVEEVNREVIKPASASATPHSDQIQLSLFDFSSPPAYVSAVLFYNNTNNLNSEIISQKLKTSLSNTLSRFYPLAGRIKGDSISCNNEGAVFIEASTDLTLSDFLKTLNTDSLEKIFPTTAPGESPRAWPLLSVKVSFFGSGSGVAIAVCVSHLICDAASLFTFVSDWAATTKGKSSDVKSPQFASTTIYPPPHISFQVPNMDALTHFSEKCVTKRFVFESSKIPELKRVATSETVAFPSRVEAITALIWRCATKASPRSDWSSMMNQAIDLRLRIPSDVLSQDAIGNLLTFFFLKKEPGSDMEIDKIVAEFRKAKEGVNEMIKESVTTSTLTQNLMKVTVDFISELKTKTNLYGVTSWCNRRFYEVDFGMGGPVWVGTRAAVPDSQLYVLLMDAKDGESVEALVGLPEQDMAVFERDQELLAYATLNPPILI</sequence>
<organism evidence="4 5">
    <name type="scientific">Eutrema salsugineum</name>
    <name type="common">Saltwater cress</name>
    <name type="synonym">Sisymbrium salsugineum</name>
    <dbReference type="NCBI Taxonomy" id="72664"/>
    <lineage>
        <taxon>Eukaryota</taxon>
        <taxon>Viridiplantae</taxon>
        <taxon>Streptophyta</taxon>
        <taxon>Embryophyta</taxon>
        <taxon>Tracheophyta</taxon>
        <taxon>Spermatophyta</taxon>
        <taxon>Magnoliopsida</taxon>
        <taxon>eudicotyledons</taxon>
        <taxon>Gunneridae</taxon>
        <taxon>Pentapetalae</taxon>
        <taxon>rosids</taxon>
        <taxon>malvids</taxon>
        <taxon>Brassicales</taxon>
        <taxon>Brassicaceae</taxon>
        <taxon>Eutremeae</taxon>
        <taxon>Eutrema</taxon>
    </lineage>
</organism>
<dbReference type="KEGG" id="eus:EUTSA_v10009698mg"/>
<dbReference type="eggNOG" id="ENOG502QQQA">
    <property type="taxonomic scope" value="Eukaryota"/>
</dbReference>
<dbReference type="PANTHER" id="PTHR31623:SF119">
    <property type="entry name" value="BAHD ACYLTRANSFERASE BIA1"/>
    <property type="match status" value="1"/>
</dbReference>
<keyword evidence="2" id="KW-0808">Transferase</keyword>